<reference evidence="2" key="1">
    <citation type="submission" date="2016-10" db="EMBL/GenBank/DDBJ databases">
        <authorList>
            <person name="Varghese N."/>
            <person name="Submissions S."/>
        </authorList>
    </citation>
    <scope>NUCLEOTIDE SEQUENCE [LARGE SCALE GENOMIC DNA]</scope>
    <source>
        <strain evidence="2">S9</strain>
    </source>
</reference>
<proteinExistence type="predicted"/>
<name>A0A1H9UFM7_9BACI</name>
<organism evidence="1 2">
    <name type="scientific">Salipaludibacillus aurantiacus</name>
    <dbReference type="NCBI Taxonomy" id="1601833"/>
    <lineage>
        <taxon>Bacteria</taxon>
        <taxon>Bacillati</taxon>
        <taxon>Bacillota</taxon>
        <taxon>Bacilli</taxon>
        <taxon>Bacillales</taxon>
        <taxon>Bacillaceae</taxon>
    </lineage>
</organism>
<dbReference type="OrthoDB" id="9810718at2"/>
<dbReference type="GO" id="GO:0005975">
    <property type="term" value="P:carbohydrate metabolic process"/>
    <property type="evidence" value="ECO:0007669"/>
    <property type="project" value="InterPro"/>
</dbReference>
<evidence type="ECO:0000313" key="2">
    <source>
        <dbReference type="Proteomes" id="UP000198571"/>
    </source>
</evidence>
<gene>
    <name evidence="1" type="ORF">SAMN05518684_107186</name>
</gene>
<dbReference type="Proteomes" id="UP000198571">
    <property type="component" value="Unassembled WGS sequence"/>
</dbReference>
<dbReference type="SUPFAM" id="SSF48208">
    <property type="entry name" value="Six-hairpin glycosidases"/>
    <property type="match status" value="1"/>
</dbReference>
<dbReference type="InterPro" id="IPR008928">
    <property type="entry name" value="6-hairpin_glycosidase_sf"/>
</dbReference>
<keyword evidence="2" id="KW-1185">Reference proteome</keyword>
<dbReference type="STRING" id="1601833.SAMN05518684_107186"/>
<evidence type="ECO:0008006" key="3">
    <source>
        <dbReference type="Google" id="ProtNLM"/>
    </source>
</evidence>
<dbReference type="AlphaFoldDB" id="A0A1H9UFM7"/>
<dbReference type="RefSeq" id="WP_093051614.1">
    <property type="nucleotide sequence ID" value="NZ_FOGT01000007.1"/>
</dbReference>
<accession>A0A1H9UFM7</accession>
<evidence type="ECO:0000313" key="1">
    <source>
        <dbReference type="EMBL" id="SES08245.1"/>
    </source>
</evidence>
<sequence>MEMLDRISSLVKKIEKNEKLGNYIFVSLASPTVKAKVKRLKVSRYLNDKIFDLCLGFKDKTGNFPEWIKIDIITDTKQVEFESLKKEMEMTRRNYIDYGVSYDKDYILSFLPEEINANAFLKPSKDKTGLFFSETNVNNYLDKYKYPKKAKLKSKYKPYRNQTYKTKQVIKFYTKSYFIEEDEIIELHDRGYNKGLRRIENHHEEIDRLIHTSVSYLKEQIKEGGQYVYGYFPHFDKKINFYNNLRHSSSTYALIEGLAYLKQDVSVAKPPLDYIIDHYLYEYEGAAFVYDDSNNIKEIKLGQNAAFVFAICEYLKYYPDELDLLKAGQAAAKGILHMVDSENASTTHVLNYPSLTVKDKFRVVYYDGEAALALLRLYQIDKNPIWLDTVKLLFEKFIEEKYWKYHDHWLGYCTNELVQIENDKRYFEFGIKNVAGYLDYIKNRETTFPTFLEMLMATYHLLQKAKQYGYEDLIEEHMNEDEFLNVIHNRADYQRLGYFYPEVAMYFKNPQRILGSFFIKHHGYRVRIDDIEHYISGYVQYQSAFSLNRDERKLNHHHLSGRIIEYKP</sequence>
<dbReference type="EMBL" id="FOGT01000007">
    <property type="protein sequence ID" value="SES08245.1"/>
    <property type="molecule type" value="Genomic_DNA"/>
</dbReference>
<protein>
    <recommendedName>
        <fullName evidence="3">Poly(Glycerol-phosphate) alpha-glucosyltransferase</fullName>
    </recommendedName>
</protein>